<reference evidence="2" key="1">
    <citation type="submission" date="2021-01" db="EMBL/GenBank/DDBJ databases">
        <title>Whole genome shotgun sequence of Rugosimonospora africana NBRC 104875.</title>
        <authorList>
            <person name="Komaki H."/>
            <person name="Tamura T."/>
        </authorList>
    </citation>
    <scope>NUCLEOTIDE SEQUENCE</scope>
    <source>
        <strain evidence="2">NBRC 104875</strain>
    </source>
</reference>
<accession>A0A8J3R3E5</accession>
<protein>
    <submittedName>
        <fullName evidence="2">Uncharacterized protein</fullName>
    </submittedName>
</protein>
<sequence length="40" mass="4434">MNHAFFNDTGPNRNANVAAQARDRVPDWFGRFVERGGQGG</sequence>
<evidence type="ECO:0000313" key="3">
    <source>
        <dbReference type="Proteomes" id="UP000642748"/>
    </source>
</evidence>
<evidence type="ECO:0000313" key="2">
    <source>
        <dbReference type="EMBL" id="GIH19386.1"/>
    </source>
</evidence>
<feature type="region of interest" description="Disordered" evidence="1">
    <location>
        <begin position="1"/>
        <end position="21"/>
    </location>
</feature>
<keyword evidence="3" id="KW-1185">Reference proteome</keyword>
<name>A0A8J3R3E5_9ACTN</name>
<dbReference type="AlphaFoldDB" id="A0A8J3R3E5"/>
<proteinExistence type="predicted"/>
<gene>
    <name evidence="2" type="ORF">Raf01_75580</name>
</gene>
<comment type="caution">
    <text evidence="2">The sequence shown here is derived from an EMBL/GenBank/DDBJ whole genome shotgun (WGS) entry which is preliminary data.</text>
</comment>
<evidence type="ECO:0000256" key="1">
    <source>
        <dbReference type="SAM" id="MobiDB-lite"/>
    </source>
</evidence>
<organism evidence="2 3">
    <name type="scientific">Rugosimonospora africana</name>
    <dbReference type="NCBI Taxonomy" id="556532"/>
    <lineage>
        <taxon>Bacteria</taxon>
        <taxon>Bacillati</taxon>
        <taxon>Actinomycetota</taxon>
        <taxon>Actinomycetes</taxon>
        <taxon>Micromonosporales</taxon>
        <taxon>Micromonosporaceae</taxon>
        <taxon>Rugosimonospora</taxon>
    </lineage>
</organism>
<dbReference type="RefSeq" id="WP_275413135.1">
    <property type="nucleotide sequence ID" value="NZ_BONZ01000080.1"/>
</dbReference>
<dbReference type="EMBL" id="BONZ01000080">
    <property type="protein sequence ID" value="GIH19386.1"/>
    <property type="molecule type" value="Genomic_DNA"/>
</dbReference>
<dbReference type="Proteomes" id="UP000642748">
    <property type="component" value="Unassembled WGS sequence"/>
</dbReference>